<evidence type="ECO:0000313" key="2">
    <source>
        <dbReference type="EMBL" id="GAA0293498.1"/>
    </source>
</evidence>
<name>A0AAV3S5A2_9EURY</name>
<dbReference type="Gene3D" id="3.30.450.40">
    <property type="match status" value="1"/>
</dbReference>
<proteinExistence type="predicted"/>
<dbReference type="InterPro" id="IPR003018">
    <property type="entry name" value="GAF"/>
</dbReference>
<keyword evidence="3" id="KW-1185">Reference proteome</keyword>
<feature type="domain" description="GAF" evidence="1">
    <location>
        <begin position="122"/>
        <end position="254"/>
    </location>
</feature>
<dbReference type="PANTHER" id="PTHR43102:SF2">
    <property type="entry name" value="GAF DOMAIN-CONTAINING PROTEIN"/>
    <property type="match status" value="1"/>
</dbReference>
<dbReference type="InterPro" id="IPR029016">
    <property type="entry name" value="GAF-like_dom_sf"/>
</dbReference>
<dbReference type="AlphaFoldDB" id="A0AAV3S5A2"/>
<reference evidence="2 3" key="1">
    <citation type="journal article" date="2019" name="Int. J. Syst. Evol. Microbiol.">
        <title>The Global Catalogue of Microorganisms (GCM) 10K type strain sequencing project: providing services to taxonomists for standard genome sequencing and annotation.</title>
        <authorList>
            <consortium name="The Broad Institute Genomics Platform"/>
            <consortium name="The Broad Institute Genome Sequencing Center for Infectious Disease"/>
            <person name="Wu L."/>
            <person name="Ma J."/>
        </authorList>
    </citation>
    <scope>NUCLEOTIDE SEQUENCE [LARGE SCALE GENOMIC DNA]</scope>
    <source>
        <strain evidence="2 3">JCM 16330</strain>
    </source>
</reference>
<gene>
    <name evidence="2" type="ORF">GCM10009066_05190</name>
</gene>
<accession>A0AAV3S5A2</accession>
<dbReference type="SUPFAM" id="SSF55781">
    <property type="entry name" value="GAF domain-like"/>
    <property type="match status" value="1"/>
</dbReference>
<organism evidence="2 3">
    <name type="scientific">Halarchaeum salinum</name>
    <dbReference type="NCBI Taxonomy" id="489912"/>
    <lineage>
        <taxon>Archaea</taxon>
        <taxon>Methanobacteriati</taxon>
        <taxon>Methanobacteriota</taxon>
        <taxon>Stenosarchaea group</taxon>
        <taxon>Halobacteria</taxon>
        <taxon>Halobacteriales</taxon>
        <taxon>Halobacteriaceae</taxon>
    </lineage>
</organism>
<dbReference type="SMART" id="SM00065">
    <property type="entry name" value="GAF"/>
    <property type="match status" value="1"/>
</dbReference>
<comment type="caution">
    <text evidence="2">The sequence shown here is derived from an EMBL/GenBank/DDBJ whole genome shotgun (WGS) entry which is preliminary data.</text>
</comment>
<sequence length="254" mass="26410">MSDVGELSVVRVSVDTTACDGPTVGETDGISMTHSTIDAAPDAAADADAILADAAVARSEALGGVIRASDAVCVVSDASADAATTARTLRRAVNDGWDDFPVPAGEFARLDALADTDFDDPTLRAHLRGMTTTARECVDARAGFIGLVEERHETFLTGKGVDLSDRERGRAVCAHGITDDGAFVVDDLATSDRGGTVTADLDFYAGAPLVAGGERIGMLCVADDGGDGFDETDTQVLERLAEQTSRYIDRYGTS</sequence>
<dbReference type="Proteomes" id="UP001500837">
    <property type="component" value="Unassembled WGS sequence"/>
</dbReference>
<evidence type="ECO:0000259" key="1">
    <source>
        <dbReference type="SMART" id="SM00065"/>
    </source>
</evidence>
<dbReference type="EMBL" id="BAAABL010000021">
    <property type="protein sequence ID" value="GAA0293498.1"/>
    <property type="molecule type" value="Genomic_DNA"/>
</dbReference>
<dbReference type="PANTHER" id="PTHR43102">
    <property type="entry name" value="SLR1143 PROTEIN"/>
    <property type="match status" value="1"/>
</dbReference>
<evidence type="ECO:0000313" key="3">
    <source>
        <dbReference type="Proteomes" id="UP001500837"/>
    </source>
</evidence>
<dbReference type="RefSeq" id="WP_211311872.1">
    <property type="nucleotide sequence ID" value="NZ_BAAABL010000021.1"/>
</dbReference>
<protein>
    <recommendedName>
        <fullName evidence="1">GAF domain-containing protein</fullName>
    </recommendedName>
</protein>
<dbReference type="Pfam" id="PF13185">
    <property type="entry name" value="GAF_2"/>
    <property type="match status" value="1"/>
</dbReference>